<protein>
    <submittedName>
        <fullName evidence="4">40S ribosomal protein S21</fullName>
    </submittedName>
</protein>
<dbReference type="InterPro" id="IPR038579">
    <property type="entry name" value="Ribosomal_eS21_sf"/>
</dbReference>
<dbReference type="GO" id="GO:0005840">
    <property type="term" value="C:ribosome"/>
    <property type="evidence" value="ECO:0007669"/>
    <property type="project" value="UniProtKB-KW"/>
</dbReference>
<evidence type="ECO:0000256" key="1">
    <source>
        <dbReference type="ARBA" id="ARBA00010228"/>
    </source>
</evidence>
<evidence type="ECO:0000313" key="5">
    <source>
        <dbReference type="Proteomes" id="UP000299084"/>
    </source>
</evidence>
<dbReference type="GO" id="GO:0006412">
    <property type="term" value="P:translation"/>
    <property type="evidence" value="ECO:0007669"/>
    <property type="project" value="InterPro"/>
</dbReference>
<dbReference type="PANTHER" id="PTHR10442">
    <property type="entry name" value="40S RIBOSOMAL PROTEIN S21"/>
    <property type="match status" value="1"/>
</dbReference>
<keyword evidence="2 4" id="KW-0689">Ribosomal protein</keyword>
<dbReference type="STRING" id="9838.ENSCDRP00005001178"/>
<evidence type="ECO:0000256" key="3">
    <source>
        <dbReference type="ARBA" id="ARBA00023274"/>
    </source>
</evidence>
<dbReference type="AlphaFoldDB" id="A0A5N4EJL1"/>
<organism evidence="4 5">
    <name type="scientific">Camelus dromedarius</name>
    <name type="common">Dromedary</name>
    <name type="synonym">Arabian camel</name>
    <dbReference type="NCBI Taxonomy" id="9838"/>
    <lineage>
        <taxon>Eukaryota</taxon>
        <taxon>Metazoa</taxon>
        <taxon>Chordata</taxon>
        <taxon>Craniata</taxon>
        <taxon>Vertebrata</taxon>
        <taxon>Euteleostomi</taxon>
        <taxon>Mammalia</taxon>
        <taxon>Eutheria</taxon>
        <taxon>Laurasiatheria</taxon>
        <taxon>Artiodactyla</taxon>
        <taxon>Tylopoda</taxon>
        <taxon>Camelidae</taxon>
        <taxon>Camelus</taxon>
    </lineage>
</organism>
<proteinExistence type="inferred from homology"/>
<evidence type="ECO:0000313" key="4">
    <source>
        <dbReference type="EMBL" id="KAB1283525.1"/>
    </source>
</evidence>
<reference evidence="4 5" key="1">
    <citation type="journal article" date="2019" name="Mol. Ecol. Resour.">
        <title>Improving Illumina assemblies with Hi-C and long reads: an example with the North African dromedary.</title>
        <authorList>
            <person name="Elbers J.P."/>
            <person name="Rogers M.F."/>
            <person name="Perelman P.L."/>
            <person name="Proskuryakova A.A."/>
            <person name="Serdyukova N.A."/>
            <person name="Johnson W.E."/>
            <person name="Horin P."/>
            <person name="Corander J."/>
            <person name="Murphy D."/>
            <person name="Burger P.A."/>
        </authorList>
    </citation>
    <scope>NUCLEOTIDE SEQUENCE [LARGE SCALE GENOMIC DNA]</scope>
    <source>
        <strain evidence="4">Drom800</strain>
        <tissue evidence="4">Blood</tissue>
    </source>
</reference>
<dbReference type="GO" id="GO:1990904">
    <property type="term" value="C:ribonucleoprotein complex"/>
    <property type="evidence" value="ECO:0007669"/>
    <property type="project" value="UniProtKB-KW"/>
</dbReference>
<comment type="caution">
    <text evidence="4">The sequence shown here is derived from an EMBL/GenBank/DDBJ whole genome shotgun (WGS) entry which is preliminary data.</text>
</comment>
<accession>A0A5N4EJL1</accession>
<dbReference type="Pfam" id="PF01249">
    <property type="entry name" value="Ribosomal_S21e"/>
    <property type="match status" value="1"/>
</dbReference>
<dbReference type="Gene3D" id="3.30.1230.20">
    <property type="match status" value="1"/>
</dbReference>
<sequence>MQNVAGEFMDLYEPRKCSASNRIIGAEDHASILTNVLRFNRQLKTYAIHGATHRIGESDDSTLPLAKANGIISKNFWKRSWMWNICHK</sequence>
<dbReference type="EMBL" id="JWIN03000001">
    <property type="protein sequence ID" value="KAB1283525.1"/>
    <property type="molecule type" value="Genomic_DNA"/>
</dbReference>
<dbReference type="Proteomes" id="UP000299084">
    <property type="component" value="Unassembled WGS sequence"/>
</dbReference>
<evidence type="ECO:0000256" key="2">
    <source>
        <dbReference type="ARBA" id="ARBA00022980"/>
    </source>
</evidence>
<dbReference type="InterPro" id="IPR001931">
    <property type="entry name" value="Ribosomal_eS21"/>
</dbReference>
<name>A0A5N4EJL1_CAMDR</name>
<keyword evidence="5" id="KW-1185">Reference proteome</keyword>
<gene>
    <name evidence="4" type="ORF">Cadr_000001033</name>
</gene>
<dbReference type="GO" id="GO:0003735">
    <property type="term" value="F:structural constituent of ribosome"/>
    <property type="evidence" value="ECO:0007669"/>
    <property type="project" value="InterPro"/>
</dbReference>
<comment type="similarity">
    <text evidence="1">Belongs to the eukaryotic ribosomal protein eS21 family.</text>
</comment>
<keyword evidence="3" id="KW-0687">Ribonucleoprotein</keyword>